<gene>
    <name evidence="2" type="ORF">DNG_07102</name>
</gene>
<organism evidence="2 3">
    <name type="scientific">Cephalotrichum gorgonifer</name>
    <dbReference type="NCBI Taxonomy" id="2041049"/>
    <lineage>
        <taxon>Eukaryota</taxon>
        <taxon>Fungi</taxon>
        <taxon>Dikarya</taxon>
        <taxon>Ascomycota</taxon>
        <taxon>Pezizomycotina</taxon>
        <taxon>Sordariomycetes</taxon>
        <taxon>Hypocreomycetidae</taxon>
        <taxon>Microascales</taxon>
        <taxon>Microascaceae</taxon>
        <taxon>Cephalotrichum</taxon>
    </lineage>
</organism>
<feature type="compositionally biased region" description="Basic and acidic residues" evidence="1">
    <location>
        <begin position="801"/>
        <end position="818"/>
    </location>
</feature>
<sequence>MSRKEGLDGPPTADPRAYIVRNTTNPYEFIDDPIPEAPSSADATTVLHRHPLADNIGLDDVELTRRGLILESQVPSKTEMPSQDTAYDIETDQSNDNRDSSTSSGSWRKGRDRTTPEGMHSSMYQQKKRVVWWRDEKRTSTPLGSVVEEPDVTEDRPSPSYGQAYMSGAITTNDSTNQFATEGAKTPINALKPVASAVEVRSAKPDPEPEAAYVVPPRPRLSPIEYARIYYIELARCEREGIECYLPAPETYWAWTEDYEKFVVLPRLPRGINTDNLPPNSSGSQTEPGIKKQATRVFEQTYPEPRESRLRKSVSHTELAWSRLTKFAAGTRSMLFNRGRSGDTVDVPACGAPVLLLMDFGRVDLAANVFASQGGEDTSGDATVYSNNDPAVPHPPVVNDETENGRASDSPTLGFYHYRERVEPPRDSHTPVARYRHAPARLASRPILVQGAYGSARSYHAEIENADETGGEGEYGMAHEDRPPSPLRTQTPRPLSPNVALRPADWTPPQPRRPGSVFLPPETSPPGGPLPALPPPPPIPLRKRPSMAPEETAAIVQRVKNTRTGKSSISATTVIDSTEVEADPGLIGVESASPTATHPDILASPARARSGHVFHSSPTTPTFDVPALVPNGLRLRRRGNIDGSPLSGRQASMPLLSSNGTPQIDATPTRSDSKLDGDRLVQSGGEMGHHAIESSPQITLRRTSEVRGRPMTRRDFSFSARAEAMGSPPGPSMLAAAVGPRTPTPVPSDSGSTKLREDRGSAGSLPRFRHAGAQGRFSGDSRVFGSPLRQVETISQQSEDSEGKGNNEEVFRATERMRALGSGYFSQRALSRQAKSRAETREDGNEDAATGQNGTQSASRGRNGVRESETTPKGSLKAKLRLLKGKMSGRFGRRKGSGGDGGGWDSPKPSFDEYPKTSFDRSPKPSVEMSSGGSGRQSISRLARRVRSIPSLSLARRASKEDGGGTGEEDVPPVPAIPAQHRGVSAQVEEYKTKDTDKDKGKGKDKAEGQRVQAGAQPWFERSCARL</sequence>
<feature type="compositionally biased region" description="Polar residues" evidence="1">
    <location>
        <begin position="273"/>
        <end position="287"/>
    </location>
</feature>
<feature type="region of interest" description="Disordered" evidence="1">
    <location>
        <begin position="638"/>
        <end position="709"/>
    </location>
</feature>
<dbReference type="AlphaFoldDB" id="A0AAE8N1V3"/>
<feature type="region of interest" description="Disordered" evidence="1">
    <location>
        <begin position="88"/>
        <end position="125"/>
    </location>
</feature>
<protein>
    <submittedName>
        <fullName evidence="2">Uncharacterized protein</fullName>
    </submittedName>
</protein>
<feature type="compositionally biased region" description="Polar residues" evidence="1">
    <location>
        <begin position="647"/>
        <end position="670"/>
    </location>
</feature>
<feature type="compositionally biased region" description="Polar residues" evidence="1">
    <location>
        <begin position="850"/>
        <end position="860"/>
    </location>
</feature>
<evidence type="ECO:0000313" key="2">
    <source>
        <dbReference type="EMBL" id="SPO04417.1"/>
    </source>
</evidence>
<feature type="compositionally biased region" description="Pro residues" evidence="1">
    <location>
        <begin position="522"/>
        <end position="540"/>
    </location>
</feature>
<dbReference type="EMBL" id="ONZQ02000010">
    <property type="protein sequence ID" value="SPO04417.1"/>
    <property type="molecule type" value="Genomic_DNA"/>
</dbReference>
<evidence type="ECO:0000313" key="3">
    <source>
        <dbReference type="Proteomes" id="UP001187682"/>
    </source>
</evidence>
<feature type="compositionally biased region" description="Basic and acidic residues" evidence="1">
    <location>
        <begin position="910"/>
        <end position="923"/>
    </location>
</feature>
<name>A0AAE8N1V3_9PEZI</name>
<feature type="region of interest" description="Disordered" evidence="1">
    <location>
        <begin position="468"/>
        <end position="550"/>
    </location>
</feature>
<feature type="compositionally biased region" description="Basic and acidic residues" evidence="1">
    <location>
        <begin position="989"/>
        <end position="1009"/>
    </location>
</feature>
<dbReference type="Proteomes" id="UP001187682">
    <property type="component" value="Unassembled WGS sequence"/>
</dbReference>
<keyword evidence="3" id="KW-1185">Reference proteome</keyword>
<feature type="region of interest" description="Disordered" evidence="1">
    <location>
        <begin position="737"/>
        <end position="1027"/>
    </location>
</feature>
<evidence type="ECO:0000256" key="1">
    <source>
        <dbReference type="SAM" id="MobiDB-lite"/>
    </source>
</evidence>
<reference evidence="2" key="1">
    <citation type="submission" date="2018-03" db="EMBL/GenBank/DDBJ databases">
        <authorList>
            <person name="Guldener U."/>
        </authorList>
    </citation>
    <scope>NUCLEOTIDE SEQUENCE</scope>
</reference>
<proteinExistence type="predicted"/>
<feature type="region of interest" description="Disordered" evidence="1">
    <location>
        <begin position="273"/>
        <end position="292"/>
    </location>
</feature>
<accession>A0AAE8N1V3</accession>
<comment type="caution">
    <text evidence="2">The sequence shown here is derived from an EMBL/GenBank/DDBJ whole genome shotgun (WGS) entry which is preliminary data.</text>
</comment>